<dbReference type="InterPro" id="IPR006369">
    <property type="entry name" value="Protohaem_IX_farnesylTrfase"/>
</dbReference>
<dbReference type="NCBIfam" id="TIGR01473">
    <property type="entry name" value="cyoE_ctaB"/>
    <property type="match status" value="1"/>
</dbReference>
<feature type="transmembrane region" description="Helical" evidence="14">
    <location>
        <begin position="64"/>
        <end position="84"/>
    </location>
</feature>
<dbReference type="InterPro" id="IPR030470">
    <property type="entry name" value="UbiA_prenylTrfase_CS"/>
</dbReference>
<evidence type="ECO:0000313" key="17">
    <source>
        <dbReference type="Proteomes" id="UP000321960"/>
    </source>
</evidence>
<proteinExistence type="inferred from homology"/>
<dbReference type="GO" id="GO:0048034">
    <property type="term" value="P:heme O biosynthetic process"/>
    <property type="evidence" value="ECO:0007669"/>
    <property type="project" value="UniProtKB-UniRule"/>
</dbReference>
<evidence type="ECO:0000256" key="10">
    <source>
        <dbReference type="ARBA" id="ARBA00030253"/>
    </source>
</evidence>
<protein>
    <recommendedName>
        <fullName evidence="11 14">Protoheme IX farnesyltransferase</fullName>
        <ecNumber evidence="3 14">2.5.1.141</ecNumber>
    </recommendedName>
    <alternativeName>
        <fullName evidence="12 14">Heme B farnesyltransferase</fullName>
    </alternativeName>
    <alternativeName>
        <fullName evidence="10 14">Heme O synthase</fullName>
    </alternativeName>
</protein>
<gene>
    <name evidence="14 15" type="primary">ctaB</name>
    <name evidence="16" type="ORF">GCM10007888_01890</name>
    <name evidence="15" type="ORF">MOX02_06370</name>
</gene>
<sequence>MTSLTNTLPVGAEAPGFAPAPSIVGGDVPDYFALLKPRVMVLVIFTALVGMVVSHGHVNPAVGAISLLMIAVGAGASGCLNMWWDADIDAVMTRTAKRPIPDGRIQPGEALAFGLTLSVGSVLILGLAANWLAAGLLAFTIVFYAVIYSMWLKRATPQNIVIGGAAGALPPVIGQAVVSGSVGIESMVLFLIIFIWTPPHFWALALVKAGEYAKAGIPMMPNVAGPQSTRRQIVYYTLALAPLGLAPVVLGFGGLIYAVVGLLGGLGMLAFSVQVFRHREGEAEKRSAMGMFAFSILYLFLLFSALLAEQGLGLFRPVMFV</sequence>
<dbReference type="PROSITE" id="PS00943">
    <property type="entry name" value="UBIA"/>
    <property type="match status" value="1"/>
</dbReference>
<dbReference type="InterPro" id="IPR000537">
    <property type="entry name" value="UbiA_prenyltransferase"/>
</dbReference>
<dbReference type="NCBIfam" id="NF003349">
    <property type="entry name" value="PRK04375.1-2"/>
    <property type="match status" value="1"/>
</dbReference>
<reference evidence="15 17" key="3">
    <citation type="submission" date="2019-07" db="EMBL/GenBank/DDBJ databases">
        <title>Whole genome shotgun sequence of Methylobacterium oxalidis NBRC 107715.</title>
        <authorList>
            <person name="Hosoyama A."/>
            <person name="Uohara A."/>
            <person name="Ohji S."/>
            <person name="Ichikawa N."/>
        </authorList>
    </citation>
    <scope>NUCLEOTIDE SEQUENCE [LARGE SCALE GENOMIC DNA]</scope>
    <source>
        <strain evidence="15 17">NBRC 107715</strain>
    </source>
</reference>
<evidence type="ECO:0000313" key="15">
    <source>
        <dbReference type="EMBL" id="GEP02599.1"/>
    </source>
</evidence>
<keyword evidence="7 14" id="KW-1133">Transmembrane helix</keyword>
<evidence type="ECO:0000256" key="14">
    <source>
        <dbReference type="HAMAP-Rule" id="MF_00154"/>
    </source>
</evidence>
<dbReference type="GO" id="GO:0005886">
    <property type="term" value="C:plasma membrane"/>
    <property type="evidence" value="ECO:0007669"/>
    <property type="project" value="UniProtKB-SubCell"/>
</dbReference>
<keyword evidence="6 14" id="KW-0812">Transmembrane</keyword>
<feature type="transmembrane region" description="Helical" evidence="14">
    <location>
        <begin position="39"/>
        <end position="58"/>
    </location>
</feature>
<evidence type="ECO:0000256" key="4">
    <source>
        <dbReference type="ARBA" id="ARBA00022475"/>
    </source>
</evidence>
<name>A0A512IYB1_9HYPH</name>
<dbReference type="GO" id="GO:0008495">
    <property type="term" value="F:protoheme IX farnesyltransferase activity"/>
    <property type="evidence" value="ECO:0007669"/>
    <property type="project" value="UniProtKB-UniRule"/>
</dbReference>
<evidence type="ECO:0000256" key="1">
    <source>
        <dbReference type="ARBA" id="ARBA00004651"/>
    </source>
</evidence>
<evidence type="ECO:0000256" key="13">
    <source>
        <dbReference type="ARBA" id="ARBA00047690"/>
    </source>
</evidence>
<reference evidence="16" key="1">
    <citation type="journal article" date="2014" name="Int. J. Syst. Evol. Microbiol.">
        <title>Complete genome of a new Firmicutes species belonging to the dominant human colonic microbiota ('Ruminococcus bicirculans') reveals two chromosomes and a selective capacity to utilize plant glucans.</title>
        <authorList>
            <consortium name="NISC Comparative Sequencing Program"/>
            <person name="Wegmann U."/>
            <person name="Louis P."/>
            <person name="Goesmann A."/>
            <person name="Henrissat B."/>
            <person name="Duncan S.H."/>
            <person name="Flint H.J."/>
        </authorList>
    </citation>
    <scope>NUCLEOTIDE SEQUENCE</scope>
    <source>
        <strain evidence="16">NBRC 107715</strain>
    </source>
</reference>
<dbReference type="OrthoDB" id="9814417at2"/>
<evidence type="ECO:0000256" key="5">
    <source>
        <dbReference type="ARBA" id="ARBA00022679"/>
    </source>
</evidence>
<evidence type="ECO:0000256" key="6">
    <source>
        <dbReference type="ARBA" id="ARBA00022692"/>
    </source>
</evidence>
<evidence type="ECO:0000313" key="16">
    <source>
        <dbReference type="EMBL" id="GLS61808.1"/>
    </source>
</evidence>
<feature type="transmembrane region" description="Helical" evidence="14">
    <location>
        <begin position="105"/>
        <end position="125"/>
    </location>
</feature>
<comment type="pathway">
    <text evidence="2 14">Porphyrin-containing compound metabolism; heme O biosynthesis; heme O from protoheme: step 1/1.</text>
</comment>
<evidence type="ECO:0000313" key="18">
    <source>
        <dbReference type="Proteomes" id="UP001156856"/>
    </source>
</evidence>
<feature type="transmembrane region" description="Helical" evidence="14">
    <location>
        <begin position="233"/>
        <end position="250"/>
    </location>
</feature>
<comment type="similarity">
    <text evidence="14">Belongs to the UbiA prenyltransferase family. Protoheme IX farnesyltransferase subfamily.</text>
</comment>
<accession>A0A512IYB1</accession>
<feature type="transmembrane region" description="Helical" evidence="14">
    <location>
        <begin position="131"/>
        <end position="148"/>
    </location>
</feature>
<organism evidence="15 17">
    <name type="scientific">Methylobacterium oxalidis</name>
    <dbReference type="NCBI Taxonomy" id="944322"/>
    <lineage>
        <taxon>Bacteria</taxon>
        <taxon>Pseudomonadati</taxon>
        <taxon>Pseudomonadota</taxon>
        <taxon>Alphaproteobacteria</taxon>
        <taxon>Hyphomicrobiales</taxon>
        <taxon>Methylobacteriaceae</taxon>
        <taxon>Methylobacterium</taxon>
    </lineage>
</organism>
<comment type="caution">
    <text evidence="15">The sequence shown here is derived from an EMBL/GenBank/DDBJ whole genome shotgun (WGS) entry which is preliminary data.</text>
</comment>
<dbReference type="RefSeq" id="WP_147024272.1">
    <property type="nucleotide sequence ID" value="NZ_BJZU01000005.1"/>
</dbReference>
<reference evidence="16" key="4">
    <citation type="submission" date="2023-01" db="EMBL/GenBank/DDBJ databases">
        <title>Draft genome sequence of Methylobacterium oxalidis strain NBRC 107715.</title>
        <authorList>
            <person name="Sun Q."/>
            <person name="Mori K."/>
        </authorList>
    </citation>
    <scope>NUCLEOTIDE SEQUENCE</scope>
    <source>
        <strain evidence="16">NBRC 107715</strain>
    </source>
</reference>
<dbReference type="InterPro" id="IPR044878">
    <property type="entry name" value="UbiA_sf"/>
</dbReference>
<evidence type="ECO:0000256" key="11">
    <source>
        <dbReference type="ARBA" id="ARBA00040810"/>
    </source>
</evidence>
<keyword evidence="5 14" id="KW-0808">Transferase</keyword>
<comment type="function">
    <text evidence="14">Converts heme B (protoheme IX) to heme O by substitution of the vinyl group on carbon 2 of heme B porphyrin ring with a hydroxyethyl farnesyl side group.</text>
</comment>
<dbReference type="PANTHER" id="PTHR43448:SF7">
    <property type="entry name" value="4-HYDROXYBENZOATE SOLANESYLTRANSFERASE"/>
    <property type="match status" value="1"/>
</dbReference>
<keyword evidence="9 14" id="KW-0472">Membrane</keyword>
<comment type="subcellular location">
    <subcellularLocation>
        <location evidence="1 14">Cell membrane</location>
        <topology evidence="1 14">Multi-pass membrane protein</topology>
    </subcellularLocation>
</comment>
<dbReference type="Proteomes" id="UP001156856">
    <property type="component" value="Unassembled WGS sequence"/>
</dbReference>
<dbReference type="CDD" id="cd13957">
    <property type="entry name" value="PT_UbiA_Cox10"/>
    <property type="match status" value="1"/>
</dbReference>
<dbReference type="AlphaFoldDB" id="A0A512IYB1"/>
<evidence type="ECO:0000256" key="9">
    <source>
        <dbReference type="ARBA" id="ARBA00023136"/>
    </source>
</evidence>
<evidence type="ECO:0000256" key="7">
    <source>
        <dbReference type="ARBA" id="ARBA00022989"/>
    </source>
</evidence>
<feature type="transmembrane region" description="Helical" evidence="14">
    <location>
        <begin position="256"/>
        <end position="276"/>
    </location>
</feature>
<evidence type="ECO:0000256" key="12">
    <source>
        <dbReference type="ARBA" id="ARBA00042475"/>
    </source>
</evidence>
<dbReference type="Gene3D" id="1.10.357.140">
    <property type="entry name" value="UbiA prenyltransferase"/>
    <property type="match status" value="1"/>
</dbReference>
<dbReference type="HAMAP" id="MF_00154">
    <property type="entry name" value="CyoE_CtaB"/>
    <property type="match status" value="1"/>
</dbReference>
<comment type="catalytic activity">
    <reaction evidence="13 14">
        <text>heme b + (2E,6E)-farnesyl diphosphate + H2O = Fe(II)-heme o + diphosphate</text>
        <dbReference type="Rhea" id="RHEA:28070"/>
        <dbReference type="ChEBI" id="CHEBI:15377"/>
        <dbReference type="ChEBI" id="CHEBI:33019"/>
        <dbReference type="ChEBI" id="CHEBI:60344"/>
        <dbReference type="ChEBI" id="CHEBI:60530"/>
        <dbReference type="ChEBI" id="CHEBI:175763"/>
        <dbReference type="EC" id="2.5.1.141"/>
    </reaction>
</comment>
<dbReference type="EMBL" id="BSPK01000004">
    <property type="protein sequence ID" value="GLS61808.1"/>
    <property type="molecule type" value="Genomic_DNA"/>
</dbReference>
<dbReference type="UniPathway" id="UPA00834">
    <property type="reaction ID" value="UER00712"/>
</dbReference>
<keyword evidence="4 14" id="KW-1003">Cell membrane</keyword>
<dbReference type="EC" id="2.5.1.141" evidence="3 14"/>
<feature type="transmembrane region" description="Helical" evidence="14">
    <location>
        <begin position="188"/>
        <end position="207"/>
    </location>
</feature>
<evidence type="ECO:0000256" key="3">
    <source>
        <dbReference type="ARBA" id="ARBA00012292"/>
    </source>
</evidence>
<dbReference type="EMBL" id="BJZU01000005">
    <property type="protein sequence ID" value="GEP02599.1"/>
    <property type="molecule type" value="Genomic_DNA"/>
</dbReference>
<evidence type="ECO:0000256" key="8">
    <source>
        <dbReference type="ARBA" id="ARBA00023133"/>
    </source>
</evidence>
<keyword evidence="8 14" id="KW-0350">Heme biosynthesis</keyword>
<keyword evidence="18" id="KW-1185">Reference proteome</keyword>
<reference evidence="18" key="2">
    <citation type="journal article" date="2019" name="Int. J. Syst. Evol. Microbiol.">
        <title>The Global Catalogue of Microorganisms (GCM) 10K type strain sequencing project: providing services to taxonomists for standard genome sequencing and annotation.</title>
        <authorList>
            <consortium name="The Broad Institute Genomics Platform"/>
            <consortium name="The Broad Institute Genome Sequencing Center for Infectious Disease"/>
            <person name="Wu L."/>
            <person name="Ma J."/>
        </authorList>
    </citation>
    <scope>NUCLEOTIDE SEQUENCE [LARGE SCALE GENOMIC DNA]</scope>
    <source>
        <strain evidence="18">NBRC 107715</strain>
    </source>
</reference>
<dbReference type="Proteomes" id="UP000321960">
    <property type="component" value="Unassembled WGS sequence"/>
</dbReference>
<comment type="miscellaneous">
    <text evidence="14">Carbon 2 of the heme B porphyrin ring is defined according to the Fischer nomenclature.</text>
</comment>
<dbReference type="PANTHER" id="PTHR43448">
    <property type="entry name" value="PROTOHEME IX FARNESYLTRANSFERASE, MITOCHONDRIAL"/>
    <property type="match status" value="1"/>
</dbReference>
<evidence type="ECO:0000256" key="2">
    <source>
        <dbReference type="ARBA" id="ARBA00004919"/>
    </source>
</evidence>
<feature type="transmembrane region" description="Helical" evidence="14">
    <location>
        <begin position="288"/>
        <end position="308"/>
    </location>
</feature>
<dbReference type="Pfam" id="PF01040">
    <property type="entry name" value="UbiA"/>
    <property type="match status" value="1"/>
</dbReference>
<feature type="transmembrane region" description="Helical" evidence="14">
    <location>
        <begin position="160"/>
        <end position="182"/>
    </location>
</feature>